<evidence type="ECO:0000313" key="2">
    <source>
        <dbReference type="EMBL" id="GLT13904.1"/>
    </source>
</evidence>
<evidence type="ECO:0000259" key="1">
    <source>
        <dbReference type="Pfam" id="PF02368"/>
    </source>
</evidence>
<dbReference type="Gene3D" id="2.60.40.1080">
    <property type="match status" value="1"/>
</dbReference>
<name>A0ABQ6ELL4_9VIBR</name>
<dbReference type="InterPro" id="IPR003343">
    <property type="entry name" value="Big_2"/>
</dbReference>
<organism evidence="2 3">
    <name type="scientific">Vibrio algivorus</name>
    <dbReference type="NCBI Taxonomy" id="1667024"/>
    <lineage>
        <taxon>Bacteria</taxon>
        <taxon>Pseudomonadati</taxon>
        <taxon>Pseudomonadota</taxon>
        <taxon>Gammaproteobacteria</taxon>
        <taxon>Vibrionales</taxon>
        <taxon>Vibrionaceae</taxon>
        <taxon>Vibrio</taxon>
    </lineage>
</organism>
<dbReference type="EMBL" id="BSPV01000003">
    <property type="protein sequence ID" value="GLT13904.1"/>
    <property type="molecule type" value="Genomic_DNA"/>
</dbReference>
<gene>
    <name evidence="2" type="ORF">GCM10007931_08780</name>
</gene>
<feature type="domain" description="BIG2" evidence="1">
    <location>
        <begin position="76"/>
        <end position="117"/>
    </location>
</feature>
<evidence type="ECO:0000313" key="3">
    <source>
        <dbReference type="Proteomes" id="UP001157156"/>
    </source>
</evidence>
<proteinExistence type="predicted"/>
<comment type="caution">
    <text evidence="2">The sequence shown here is derived from an EMBL/GenBank/DDBJ whole genome shotgun (WGS) entry which is preliminary data.</text>
</comment>
<dbReference type="InterPro" id="IPR008964">
    <property type="entry name" value="Invasin/intimin_cell_adhesion"/>
</dbReference>
<dbReference type="Pfam" id="PF02368">
    <property type="entry name" value="Big_2"/>
    <property type="match status" value="1"/>
</dbReference>
<protein>
    <recommendedName>
        <fullName evidence="1">BIG2 domain-containing protein</fullName>
    </recommendedName>
</protein>
<accession>A0ABQ6ELL4</accession>
<dbReference type="SUPFAM" id="SSF49373">
    <property type="entry name" value="Invasin/intimin cell-adhesion fragments"/>
    <property type="match status" value="1"/>
</dbReference>
<keyword evidence="3" id="KW-1185">Reference proteome</keyword>
<reference evidence="3" key="1">
    <citation type="journal article" date="2019" name="Int. J. Syst. Evol. Microbiol.">
        <title>The Global Catalogue of Microorganisms (GCM) 10K type strain sequencing project: providing services to taxonomists for standard genome sequencing and annotation.</title>
        <authorList>
            <consortium name="The Broad Institute Genomics Platform"/>
            <consortium name="The Broad Institute Genome Sequencing Center for Infectious Disease"/>
            <person name="Wu L."/>
            <person name="Ma J."/>
        </authorList>
    </citation>
    <scope>NUCLEOTIDE SEQUENCE [LARGE SCALE GENOMIC DNA]</scope>
    <source>
        <strain evidence="3">NBRC 111146</strain>
    </source>
</reference>
<sequence length="448" mass="49182">MSNTLVFDYAVSIKEAQSASKVDYSFLSNCLVLVKGNYTPPPPDLTGFTVDIDPTSQVIGSTAQASISTPVPDGAVLPTSGSWSVDDETIATIDSDGVLTAVAAGTAQVTYTDDDTSIAESSSLTVTATKSKKLSQNSAEVPKSELLEVKNTKSQQAKSKEVLDEVTFTDPSDYKVIPIYEETSFENYTDNSEVPFFMVGGLNTVYLLIKSDEVDPADETAIKFDPTNYFTLCHSKDIDLEDAEAINFADFKGVTVYATSDSTKAEELSQTDAAFYDSNDSYAGAYEQFGYFLTQVYWRNNQYYVLDGDNPASTISELGEAGSLFDKRVSFYLDGTDGPTLGFFGCAGEAITKTYLNKLIQLETQEAITSYIQVNEPNDTAVQRINIEEAAMAVIEKYEGYPYFYLDADKNNYISILKSDEMYFVDGEAEIKIADPIWRAQIQVKEAQ</sequence>
<dbReference type="RefSeq" id="WP_089124279.1">
    <property type="nucleotide sequence ID" value="NZ_BSPV01000003.1"/>
</dbReference>
<dbReference type="Proteomes" id="UP001157156">
    <property type="component" value="Unassembled WGS sequence"/>
</dbReference>